<protein>
    <submittedName>
        <fullName evidence="2">Uncharacterized protein</fullName>
    </submittedName>
</protein>
<reference evidence="2 3" key="1">
    <citation type="journal article" date="2015" name="Plant Cell">
        <title>Oil accumulation by the oleaginous diatom Fistulifera solaris as revealed by the genome and transcriptome.</title>
        <authorList>
            <person name="Tanaka T."/>
            <person name="Maeda Y."/>
            <person name="Veluchamy A."/>
            <person name="Tanaka M."/>
            <person name="Abida H."/>
            <person name="Marechal E."/>
            <person name="Bowler C."/>
            <person name="Muto M."/>
            <person name="Sunaga Y."/>
            <person name="Tanaka M."/>
            <person name="Yoshino T."/>
            <person name="Taniguchi T."/>
            <person name="Fukuda Y."/>
            <person name="Nemoto M."/>
            <person name="Matsumoto M."/>
            <person name="Wong P.S."/>
            <person name="Aburatani S."/>
            <person name="Fujibuchi W."/>
        </authorList>
    </citation>
    <scope>NUCLEOTIDE SEQUENCE [LARGE SCALE GENOMIC DNA]</scope>
    <source>
        <strain evidence="2 3">JPCC DA0580</strain>
    </source>
</reference>
<proteinExistence type="predicted"/>
<evidence type="ECO:0000313" key="2">
    <source>
        <dbReference type="EMBL" id="GAX25837.1"/>
    </source>
</evidence>
<sequence>MNKEKKDDLLELIPQEQLSVEQQAFQQVNPNYNVPVYRFLREPRRIDDFDNKDYHHIALWRENGTMVCMDRTRALYLDKHVHFEVGVGSFSRCFTIYGKTDAAIAETATFFWSLKQSETSDTGLSVYSTKEDTDEIGSGKQCRFDFAALQPEQLASVLNSNPTRCFDLHTGNWGIEQSIVLANRPYPLKLNFSYSEKADDFDFVDRGTAFVDTLGKRQALFGSLCISAEIDDDKDDYNYENYVNTDKMPISRSNLHRLLELSDVFDKLTIRPFDNGTVLFPFSARVKSLEYQVDVKYINPRDFSSVDIVTKGLKLTILLDGSFNWNYPIAALNCIAKVGHFERLTISITDYECRMPEYDGSELMEFESTVPVAEALVGVIKGNPNLTYLDVSNTLPSLNWGPNLKGCFEAMEEHKSLRTFIVDAWDWANLSEDEYSDSESSEGNSDDDEKKTRCPHYSWLERLLSCNRSIIVLNSVGGRRYSNGSSISKLYEENFFYHGSANLLNEPPTLRLSLVATTLAESASERFRPCALVLLNHTDILCELVQNLNLDMLDAPQSVSEVDDLKDAVSVASTSSSCSQTGSSSKRRASTEPSRAAHKAARHDS</sequence>
<evidence type="ECO:0000313" key="3">
    <source>
        <dbReference type="Proteomes" id="UP000198406"/>
    </source>
</evidence>
<accession>A0A1Z5KHY9</accession>
<feature type="compositionally biased region" description="Basic residues" evidence="1">
    <location>
        <begin position="596"/>
        <end position="605"/>
    </location>
</feature>
<feature type="region of interest" description="Disordered" evidence="1">
    <location>
        <begin position="572"/>
        <end position="605"/>
    </location>
</feature>
<gene>
    <name evidence="2" type="ORF">FisN_6Hu125</name>
</gene>
<name>A0A1Z5KHY9_FISSO</name>
<dbReference type="InParanoid" id="A0A1Z5KHY9"/>
<dbReference type="Proteomes" id="UP000198406">
    <property type="component" value="Unassembled WGS sequence"/>
</dbReference>
<comment type="caution">
    <text evidence="2">The sequence shown here is derived from an EMBL/GenBank/DDBJ whole genome shotgun (WGS) entry which is preliminary data.</text>
</comment>
<feature type="compositionally biased region" description="Low complexity" evidence="1">
    <location>
        <begin position="572"/>
        <end position="584"/>
    </location>
</feature>
<keyword evidence="3" id="KW-1185">Reference proteome</keyword>
<organism evidence="2 3">
    <name type="scientific">Fistulifera solaris</name>
    <name type="common">Oleaginous diatom</name>
    <dbReference type="NCBI Taxonomy" id="1519565"/>
    <lineage>
        <taxon>Eukaryota</taxon>
        <taxon>Sar</taxon>
        <taxon>Stramenopiles</taxon>
        <taxon>Ochrophyta</taxon>
        <taxon>Bacillariophyta</taxon>
        <taxon>Bacillariophyceae</taxon>
        <taxon>Bacillariophycidae</taxon>
        <taxon>Naviculales</taxon>
        <taxon>Naviculaceae</taxon>
        <taxon>Fistulifera</taxon>
    </lineage>
</organism>
<dbReference type="EMBL" id="BDSP01000234">
    <property type="protein sequence ID" value="GAX25837.1"/>
    <property type="molecule type" value="Genomic_DNA"/>
</dbReference>
<evidence type="ECO:0000256" key="1">
    <source>
        <dbReference type="SAM" id="MobiDB-lite"/>
    </source>
</evidence>
<dbReference type="AlphaFoldDB" id="A0A1Z5KHY9"/>